<gene>
    <name evidence="5" type="ORF">FWILDA_LOCUS8088</name>
</gene>
<evidence type="ECO:0000259" key="4">
    <source>
        <dbReference type="SMART" id="SM00382"/>
    </source>
</evidence>
<keyword evidence="2" id="KW-0812">Transmembrane</keyword>
<feature type="signal peptide" evidence="3">
    <location>
        <begin position="1"/>
        <end position="26"/>
    </location>
</feature>
<sequence length="780" mass="88925">MKFSLTIFSAIVAVSVLLFTVTPINACEESCRQGISLAFGDNYSIEIKTLFKTFVEKLEENVYFGLDSVKASTKSACNKAIEEGTEKFQETFSESLEELIENSIFEQSPQFKGQCQHPLRVNQPPEGVAWTMDDCKNQDYICGNPPAICHFMDQYVKPRNVKNVIESLTKRLSGNGSFVKSLTKSVIDAAKSSGVKGDDLKKFTSAAKDNILKTFNIFSSFFASEFCKGTSCDHYDYDIKMKLLSYPYLFTQSQVQTILLAWLPTKLESYLSGIMAVDMFITSVFAYGISALAFTLFTLFGSNIIKGSWRNRRTVTAQIEHNIIGPYGIPNVNPLYESLSWLISQQTKSLENGSFIVQLTTNFMISDNEKDEYSPPEFNILPEKDQEISIEFKGKRFKVEFNVPNLHGPNNMFDDDSNTNVDSITEFLYEVTRAHKEDQKKMKGRSRYERNDCGWEYVQTLSSIRGLDTVALDEPLELLLSKELETFVNDKSFYERIGMPYRRGILLYGKPGTGKTSLVNAISSQLSRDIYYLNLKNIKDDNDLSAAFSGVPPNNLIVLEDVDTQSKVLHKRTENSSNSDSDKKSKSEEKLRFSLSTFLGYLDGHVLAEGNIIIMTTNHVEFLDPACIRPGRMDVHLELGYCTHYQIKKMFKSVVENPEVEFPQDILEKIPERLLPPCEAMMTMVLYRNEIDQIPQKIYELVTKYVNMKPEDIAKQMEEEMLRIEEASANLDDHSTNRRVDEDSDTDVDFDYRKNNIKNMRNFKNAKNGKTFDKFFAIVP</sequence>
<evidence type="ECO:0000256" key="1">
    <source>
        <dbReference type="ARBA" id="ARBA00007448"/>
    </source>
</evidence>
<proteinExistence type="inferred from homology"/>
<evidence type="ECO:0000313" key="6">
    <source>
        <dbReference type="Proteomes" id="UP001153678"/>
    </source>
</evidence>
<organism evidence="5 6">
    <name type="scientific">Funneliformis geosporum</name>
    <dbReference type="NCBI Taxonomy" id="1117311"/>
    <lineage>
        <taxon>Eukaryota</taxon>
        <taxon>Fungi</taxon>
        <taxon>Fungi incertae sedis</taxon>
        <taxon>Mucoromycota</taxon>
        <taxon>Glomeromycotina</taxon>
        <taxon>Glomeromycetes</taxon>
        <taxon>Glomerales</taxon>
        <taxon>Glomeraceae</taxon>
        <taxon>Funneliformis</taxon>
    </lineage>
</organism>
<dbReference type="GO" id="GO:0016887">
    <property type="term" value="F:ATP hydrolysis activity"/>
    <property type="evidence" value="ECO:0007669"/>
    <property type="project" value="InterPro"/>
</dbReference>
<accession>A0A9W4WPJ9</accession>
<evidence type="ECO:0000256" key="2">
    <source>
        <dbReference type="SAM" id="Phobius"/>
    </source>
</evidence>
<dbReference type="InterPro" id="IPR050747">
    <property type="entry name" value="Mitochondrial_chaperone_BCS1"/>
</dbReference>
<keyword evidence="2" id="KW-1133">Transmembrane helix</keyword>
<dbReference type="PANTHER" id="PTHR23070">
    <property type="entry name" value="BCS1 AAA-TYPE ATPASE"/>
    <property type="match status" value="1"/>
</dbReference>
<dbReference type="InterPro" id="IPR003593">
    <property type="entry name" value="AAA+_ATPase"/>
</dbReference>
<comment type="caution">
    <text evidence="5">The sequence shown here is derived from an EMBL/GenBank/DDBJ whole genome shotgun (WGS) entry which is preliminary data.</text>
</comment>
<dbReference type="InterPro" id="IPR003959">
    <property type="entry name" value="ATPase_AAA_core"/>
</dbReference>
<feature type="chain" id="PRO_5040945086" evidence="3">
    <location>
        <begin position="27"/>
        <end position="780"/>
    </location>
</feature>
<protein>
    <submittedName>
        <fullName evidence="5">15720_t:CDS:1</fullName>
    </submittedName>
</protein>
<dbReference type="Gene3D" id="3.40.50.300">
    <property type="entry name" value="P-loop containing nucleotide triphosphate hydrolases"/>
    <property type="match status" value="1"/>
</dbReference>
<feature type="domain" description="AAA+ ATPase" evidence="4">
    <location>
        <begin position="501"/>
        <end position="643"/>
    </location>
</feature>
<comment type="similarity">
    <text evidence="1">Belongs to the AAA ATPase family. BCS1 subfamily.</text>
</comment>
<dbReference type="OrthoDB" id="10251412at2759"/>
<feature type="transmembrane region" description="Helical" evidence="2">
    <location>
        <begin position="284"/>
        <end position="305"/>
    </location>
</feature>
<reference evidence="5" key="1">
    <citation type="submission" date="2022-08" db="EMBL/GenBank/DDBJ databases">
        <authorList>
            <person name="Kallberg Y."/>
            <person name="Tangrot J."/>
            <person name="Rosling A."/>
        </authorList>
    </citation>
    <scope>NUCLEOTIDE SEQUENCE</scope>
    <source>
        <strain evidence="5">Wild A</strain>
    </source>
</reference>
<keyword evidence="3" id="KW-0732">Signal</keyword>
<dbReference type="Pfam" id="PF00004">
    <property type="entry name" value="AAA"/>
    <property type="match status" value="1"/>
</dbReference>
<dbReference type="SMART" id="SM00382">
    <property type="entry name" value="AAA"/>
    <property type="match status" value="1"/>
</dbReference>
<keyword evidence="2" id="KW-0472">Membrane</keyword>
<dbReference type="GO" id="GO:0005524">
    <property type="term" value="F:ATP binding"/>
    <property type="evidence" value="ECO:0007669"/>
    <property type="project" value="InterPro"/>
</dbReference>
<dbReference type="InterPro" id="IPR027417">
    <property type="entry name" value="P-loop_NTPase"/>
</dbReference>
<dbReference type="EMBL" id="CAMKVN010001673">
    <property type="protein sequence ID" value="CAI2177438.1"/>
    <property type="molecule type" value="Genomic_DNA"/>
</dbReference>
<evidence type="ECO:0000256" key="3">
    <source>
        <dbReference type="SAM" id="SignalP"/>
    </source>
</evidence>
<keyword evidence="6" id="KW-1185">Reference proteome</keyword>
<dbReference type="AlphaFoldDB" id="A0A9W4WPJ9"/>
<evidence type="ECO:0000313" key="5">
    <source>
        <dbReference type="EMBL" id="CAI2177438.1"/>
    </source>
</evidence>
<name>A0A9W4WPJ9_9GLOM</name>
<dbReference type="SUPFAM" id="SSF52540">
    <property type="entry name" value="P-loop containing nucleoside triphosphate hydrolases"/>
    <property type="match status" value="1"/>
</dbReference>
<dbReference type="Proteomes" id="UP001153678">
    <property type="component" value="Unassembled WGS sequence"/>
</dbReference>